<name>A0ABT1KD72_9ACTN</name>
<feature type="domain" description="HTH lacI-type" evidence="5">
    <location>
        <begin position="4"/>
        <end position="58"/>
    </location>
</feature>
<dbReference type="PANTHER" id="PTHR30146">
    <property type="entry name" value="LACI-RELATED TRANSCRIPTIONAL REPRESSOR"/>
    <property type="match status" value="1"/>
</dbReference>
<keyword evidence="1" id="KW-0805">Transcription regulation</keyword>
<dbReference type="InterPro" id="IPR010982">
    <property type="entry name" value="Lambda_DNA-bd_dom_sf"/>
</dbReference>
<feature type="region of interest" description="Disordered" evidence="4">
    <location>
        <begin position="318"/>
        <end position="346"/>
    </location>
</feature>
<dbReference type="GO" id="GO:0003677">
    <property type="term" value="F:DNA binding"/>
    <property type="evidence" value="ECO:0007669"/>
    <property type="project" value="UniProtKB-KW"/>
</dbReference>
<dbReference type="PANTHER" id="PTHR30146:SF155">
    <property type="entry name" value="ALANINE RACEMASE"/>
    <property type="match status" value="1"/>
</dbReference>
<dbReference type="InterPro" id="IPR028082">
    <property type="entry name" value="Peripla_BP_I"/>
</dbReference>
<gene>
    <name evidence="6" type="ORF">HD595_007734</name>
</gene>
<dbReference type="Proteomes" id="UP001320766">
    <property type="component" value="Unassembled WGS sequence"/>
</dbReference>
<comment type="caution">
    <text evidence="6">The sequence shown here is derived from an EMBL/GenBank/DDBJ whole genome shotgun (WGS) entry which is preliminary data.</text>
</comment>
<dbReference type="Gene3D" id="1.10.260.40">
    <property type="entry name" value="lambda repressor-like DNA-binding domains"/>
    <property type="match status" value="1"/>
</dbReference>
<dbReference type="PROSITE" id="PS50932">
    <property type="entry name" value="HTH_LACI_2"/>
    <property type="match status" value="1"/>
</dbReference>
<reference evidence="6 7" key="1">
    <citation type="submission" date="2022-06" db="EMBL/GenBank/DDBJ databases">
        <title>Sequencing the genomes of 1000 actinobacteria strains.</title>
        <authorList>
            <person name="Klenk H.-P."/>
        </authorList>
    </citation>
    <scope>NUCLEOTIDE SEQUENCE [LARGE SCALE GENOMIC DNA]</scope>
    <source>
        <strain evidence="6 7">DSM 44170</strain>
    </source>
</reference>
<dbReference type="Pfam" id="PF13377">
    <property type="entry name" value="Peripla_BP_3"/>
    <property type="match status" value="1"/>
</dbReference>
<keyword evidence="3" id="KW-0804">Transcription</keyword>
<dbReference type="Pfam" id="PF00356">
    <property type="entry name" value="LacI"/>
    <property type="match status" value="1"/>
</dbReference>
<evidence type="ECO:0000256" key="2">
    <source>
        <dbReference type="ARBA" id="ARBA00023125"/>
    </source>
</evidence>
<evidence type="ECO:0000313" key="6">
    <source>
        <dbReference type="EMBL" id="MCP2351612.1"/>
    </source>
</evidence>
<dbReference type="InterPro" id="IPR046335">
    <property type="entry name" value="LacI/GalR-like_sensor"/>
</dbReference>
<keyword evidence="2 6" id="KW-0238">DNA-binding</keyword>
<dbReference type="EMBL" id="JAMZEC010000001">
    <property type="protein sequence ID" value="MCP2351612.1"/>
    <property type="molecule type" value="Genomic_DNA"/>
</dbReference>
<keyword evidence="7" id="KW-1185">Reference proteome</keyword>
<dbReference type="InterPro" id="IPR000843">
    <property type="entry name" value="HTH_LacI"/>
</dbReference>
<evidence type="ECO:0000256" key="1">
    <source>
        <dbReference type="ARBA" id="ARBA00023015"/>
    </source>
</evidence>
<dbReference type="SUPFAM" id="SSF47413">
    <property type="entry name" value="lambda repressor-like DNA-binding domains"/>
    <property type="match status" value="1"/>
</dbReference>
<evidence type="ECO:0000259" key="5">
    <source>
        <dbReference type="PROSITE" id="PS50932"/>
    </source>
</evidence>
<dbReference type="PROSITE" id="PS00356">
    <property type="entry name" value="HTH_LACI_1"/>
    <property type="match status" value="1"/>
</dbReference>
<protein>
    <submittedName>
        <fullName evidence="6">DNA-binding LacI/PurR family transcriptional regulator</fullName>
    </submittedName>
</protein>
<dbReference type="RefSeq" id="WP_253778067.1">
    <property type="nucleotide sequence ID" value="NZ_BAAAVE010000047.1"/>
</dbReference>
<evidence type="ECO:0000256" key="4">
    <source>
        <dbReference type="SAM" id="MobiDB-lite"/>
    </source>
</evidence>
<organism evidence="6 7">
    <name type="scientific">Nonomuraea roseoviolacea subsp. carminata</name>
    <dbReference type="NCBI Taxonomy" id="160689"/>
    <lineage>
        <taxon>Bacteria</taxon>
        <taxon>Bacillati</taxon>
        <taxon>Actinomycetota</taxon>
        <taxon>Actinomycetes</taxon>
        <taxon>Streptosporangiales</taxon>
        <taxon>Streptosporangiaceae</taxon>
        <taxon>Nonomuraea</taxon>
    </lineage>
</organism>
<dbReference type="CDD" id="cd06267">
    <property type="entry name" value="PBP1_LacI_sugar_binding-like"/>
    <property type="match status" value="1"/>
</dbReference>
<dbReference type="SUPFAM" id="SSF53822">
    <property type="entry name" value="Periplasmic binding protein-like I"/>
    <property type="match status" value="1"/>
</dbReference>
<evidence type="ECO:0000313" key="7">
    <source>
        <dbReference type="Proteomes" id="UP001320766"/>
    </source>
</evidence>
<evidence type="ECO:0000256" key="3">
    <source>
        <dbReference type="ARBA" id="ARBA00023163"/>
    </source>
</evidence>
<dbReference type="SMART" id="SM00354">
    <property type="entry name" value="HTH_LACI"/>
    <property type="match status" value="1"/>
</dbReference>
<proteinExistence type="predicted"/>
<dbReference type="Gene3D" id="3.40.50.2300">
    <property type="match status" value="2"/>
</dbReference>
<sequence length="346" mass="36999">MRRPTITDIAERVGVSKGAVSFALNGRPGVGEATRARILQVAKEMNWRPHSAARALGGARAEAVGLVIARPASALGVEPFFAQLLSGLQAGLSAQSVALQLLIVEDAEAEMEIYRDWTSAHRVDGFVMVDLMVRDPRIAVLEELGVPAVVLGGPGKHGTLSSVWADDREAMLSIVDYLAALGHRRIAHVAGLPAFRHTQRRTRALRDRAARLALEEAVSVHTDFSDSEGAAATRALLSRPHRPTAIVYDSDVMALAGLGVAGEMGVKVPDEVSIVAFDDSVLTRIAHPAITALSRDTFAFGKRLAEVMLAVVADPEQRRDVKTETPRLTVRESTAPPAAWPGDQNG</sequence>
<accession>A0ABT1KD72</accession>
<dbReference type="CDD" id="cd01392">
    <property type="entry name" value="HTH_LacI"/>
    <property type="match status" value="1"/>
</dbReference>